<organism evidence="2 3">
    <name type="scientific">candidate division WOR-1 bacterium RIFOXYC12_FULL_54_18</name>
    <dbReference type="NCBI Taxonomy" id="1802584"/>
    <lineage>
        <taxon>Bacteria</taxon>
        <taxon>Bacillati</taxon>
        <taxon>Saganbacteria</taxon>
    </lineage>
</organism>
<keyword evidence="1" id="KW-0472">Membrane</keyword>
<comment type="caution">
    <text evidence="2">The sequence shown here is derived from an EMBL/GenBank/DDBJ whole genome shotgun (WGS) entry which is preliminary data.</text>
</comment>
<evidence type="ECO:0000256" key="1">
    <source>
        <dbReference type="SAM" id="Phobius"/>
    </source>
</evidence>
<dbReference type="AlphaFoldDB" id="A0A1F4T4C7"/>
<evidence type="ECO:0008006" key="4">
    <source>
        <dbReference type="Google" id="ProtNLM"/>
    </source>
</evidence>
<protein>
    <recommendedName>
        <fullName evidence="4">DUF4760 domain-containing protein</fullName>
    </recommendedName>
</protein>
<keyword evidence="1" id="KW-1133">Transmembrane helix</keyword>
<dbReference type="EMBL" id="MEUG01000001">
    <property type="protein sequence ID" value="OGC27602.1"/>
    <property type="molecule type" value="Genomic_DNA"/>
</dbReference>
<feature type="transmembrane region" description="Helical" evidence="1">
    <location>
        <begin position="6"/>
        <end position="30"/>
    </location>
</feature>
<gene>
    <name evidence="2" type="ORF">A3K49_01075</name>
</gene>
<evidence type="ECO:0000313" key="3">
    <source>
        <dbReference type="Proteomes" id="UP000178602"/>
    </source>
</evidence>
<dbReference type="Proteomes" id="UP000178602">
    <property type="component" value="Unassembled WGS sequence"/>
</dbReference>
<reference evidence="2 3" key="1">
    <citation type="journal article" date="2016" name="Nat. Commun.">
        <title>Thousands of microbial genomes shed light on interconnected biogeochemical processes in an aquifer system.</title>
        <authorList>
            <person name="Anantharaman K."/>
            <person name="Brown C.T."/>
            <person name="Hug L.A."/>
            <person name="Sharon I."/>
            <person name="Castelle C.J."/>
            <person name="Probst A.J."/>
            <person name="Thomas B.C."/>
            <person name="Singh A."/>
            <person name="Wilkins M.J."/>
            <person name="Karaoz U."/>
            <person name="Brodie E.L."/>
            <person name="Williams K.H."/>
            <person name="Hubbard S.S."/>
            <person name="Banfield J.F."/>
        </authorList>
    </citation>
    <scope>NUCLEOTIDE SEQUENCE [LARGE SCALE GENOMIC DNA]</scope>
</reference>
<keyword evidence="1" id="KW-0812">Transmembrane</keyword>
<accession>A0A1F4T4C7</accession>
<evidence type="ECO:0000313" key="2">
    <source>
        <dbReference type="EMBL" id="OGC27602.1"/>
    </source>
</evidence>
<name>A0A1F4T4C7_UNCSA</name>
<proteinExistence type="predicted"/>
<sequence>MNEQKNIYDLLAVLVQMGLPVVTAGFGFLIGKWWEDRTKKDDFKREILFKANRGLSRFVYFYITSFAYRDNNNEFEKEYEQETYQFDEIKADLEIFVGINVYNIFLECASCAKLCGEEAYERIRKGEFVTKQEELINFKAYSISHYKWIQAVRDELKIRN</sequence>